<dbReference type="GO" id="GO:0003755">
    <property type="term" value="F:peptidyl-prolyl cis-trans isomerase activity"/>
    <property type="evidence" value="ECO:0007669"/>
    <property type="project" value="UniProtKB-KW"/>
</dbReference>
<evidence type="ECO:0000313" key="8">
    <source>
        <dbReference type="EMBL" id="HDQ99663.1"/>
    </source>
</evidence>
<accession>A0A7V0T660</accession>
<feature type="non-terminal residue" evidence="8">
    <location>
        <position position="211"/>
    </location>
</feature>
<keyword evidence="5 6" id="KW-0413">Isomerase</keyword>
<dbReference type="PROSITE" id="PS50198">
    <property type="entry name" value="PPIC_PPIASE_2"/>
    <property type="match status" value="1"/>
</dbReference>
<dbReference type="PROSITE" id="PS51257">
    <property type="entry name" value="PROKAR_LIPOPROTEIN"/>
    <property type="match status" value="1"/>
</dbReference>
<comment type="caution">
    <text evidence="8">The sequence shown here is derived from an EMBL/GenBank/DDBJ whole genome shotgun (WGS) entry which is preliminary data.</text>
</comment>
<dbReference type="EC" id="5.2.1.8" evidence="2"/>
<dbReference type="InterPro" id="IPR027304">
    <property type="entry name" value="Trigger_fact/SurA_dom_sf"/>
</dbReference>
<keyword evidence="4 6" id="KW-0697">Rotamase</keyword>
<dbReference type="SUPFAM" id="SSF109998">
    <property type="entry name" value="Triger factor/SurA peptide-binding domain-like"/>
    <property type="match status" value="1"/>
</dbReference>
<keyword evidence="3" id="KW-0732">Signal</keyword>
<dbReference type="InterPro" id="IPR000297">
    <property type="entry name" value="PPIase_PpiC"/>
</dbReference>
<dbReference type="InterPro" id="IPR046357">
    <property type="entry name" value="PPIase_dom_sf"/>
</dbReference>
<name>A0A7V0T660_UNCW3</name>
<evidence type="ECO:0000256" key="1">
    <source>
        <dbReference type="ARBA" id="ARBA00000971"/>
    </source>
</evidence>
<dbReference type="Pfam" id="PF13145">
    <property type="entry name" value="Rotamase_2"/>
    <property type="match status" value="1"/>
</dbReference>
<feature type="domain" description="PpiC" evidence="7">
    <location>
        <begin position="128"/>
        <end position="211"/>
    </location>
</feature>
<dbReference type="AlphaFoldDB" id="A0A7V0T660"/>
<evidence type="ECO:0000256" key="5">
    <source>
        <dbReference type="ARBA" id="ARBA00023235"/>
    </source>
</evidence>
<evidence type="ECO:0000259" key="7">
    <source>
        <dbReference type="PROSITE" id="PS50198"/>
    </source>
</evidence>
<protein>
    <recommendedName>
        <fullName evidence="2">peptidylprolyl isomerase</fullName>
        <ecNumber evidence="2">5.2.1.8</ecNumber>
    </recommendedName>
</protein>
<dbReference type="PANTHER" id="PTHR47245">
    <property type="entry name" value="PEPTIDYLPROLYL ISOMERASE"/>
    <property type="match status" value="1"/>
</dbReference>
<dbReference type="Gene3D" id="1.10.8.1040">
    <property type="match status" value="1"/>
</dbReference>
<evidence type="ECO:0000256" key="2">
    <source>
        <dbReference type="ARBA" id="ARBA00013194"/>
    </source>
</evidence>
<gene>
    <name evidence="8" type="ORF">ENN51_05185</name>
</gene>
<dbReference type="EMBL" id="DSBX01000199">
    <property type="protein sequence ID" value="HDQ99663.1"/>
    <property type="molecule type" value="Genomic_DNA"/>
</dbReference>
<organism evidence="8">
    <name type="scientific">candidate division WOR-3 bacterium</name>
    <dbReference type="NCBI Taxonomy" id="2052148"/>
    <lineage>
        <taxon>Bacteria</taxon>
        <taxon>Bacteria division WOR-3</taxon>
    </lineage>
</organism>
<dbReference type="Proteomes" id="UP000885672">
    <property type="component" value="Unassembled WGS sequence"/>
</dbReference>
<evidence type="ECO:0000256" key="3">
    <source>
        <dbReference type="ARBA" id="ARBA00022729"/>
    </source>
</evidence>
<dbReference type="InterPro" id="IPR050245">
    <property type="entry name" value="PrsA_foldase"/>
</dbReference>
<evidence type="ECO:0000256" key="6">
    <source>
        <dbReference type="PROSITE-ProRule" id="PRU00278"/>
    </source>
</evidence>
<proteinExistence type="predicted"/>
<dbReference type="Gene3D" id="3.10.50.40">
    <property type="match status" value="1"/>
</dbReference>
<dbReference type="PANTHER" id="PTHR47245:SF1">
    <property type="entry name" value="FOLDASE PROTEIN PRSA"/>
    <property type="match status" value="1"/>
</dbReference>
<reference evidence="8" key="1">
    <citation type="journal article" date="2020" name="mSystems">
        <title>Genome- and Community-Level Interaction Insights into Carbon Utilization and Element Cycling Functions of Hydrothermarchaeota in Hydrothermal Sediment.</title>
        <authorList>
            <person name="Zhou Z."/>
            <person name="Liu Y."/>
            <person name="Xu W."/>
            <person name="Pan J."/>
            <person name="Luo Z.H."/>
            <person name="Li M."/>
        </authorList>
    </citation>
    <scope>NUCLEOTIDE SEQUENCE [LARGE SCALE GENOMIC DNA]</scope>
    <source>
        <strain evidence="8">SpSt-1182</strain>
    </source>
</reference>
<evidence type="ECO:0000256" key="4">
    <source>
        <dbReference type="ARBA" id="ARBA00023110"/>
    </source>
</evidence>
<comment type="catalytic activity">
    <reaction evidence="1">
        <text>[protein]-peptidylproline (omega=180) = [protein]-peptidylproline (omega=0)</text>
        <dbReference type="Rhea" id="RHEA:16237"/>
        <dbReference type="Rhea" id="RHEA-COMP:10747"/>
        <dbReference type="Rhea" id="RHEA-COMP:10748"/>
        <dbReference type="ChEBI" id="CHEBI:83833"/>
        <dbReference type="ChEBI" id="CHEBI:83834"/>
        <dbReference type="EC" id="5.2.1.8"/>
    </reaction>
</comment>
<sequence>MTRAVVCVLVGLTVFLAGCPEEKPKGAVVAVVGGDELTKQDLQALAPEGFAVTRENLPRILDKWVSNSLMYQEAVRRGLEDEPKTQVYLERLKRDYLVNELLRKLTESVSVSQSEMLDYFNTHRETFAEEVKIMRIVLPDSLVAVQTLAELRQGGDFKRLAEERSLDQLLPGGQESGFLPRGFGDPRQGGDPALEEAIFALQKGEVSEVIP</sequence>